<organism evidence="1 2">
    <name type="scientific">Colletotrichum truncatum</name>
    <name type="common">Anthracnose fungus</name>
    <name type="synonym">Colletotrichum capsici</name>
    <dbReference type="NCBI Taxonomy" id="5467"/>
    <lineage>
        <taxon>Eukaryota</taxon>
        <taxon>Fungi</taxon>
        <taxon>Dikarya</taxon>
        <taxon>Ascomycota</taxon>
        <taxon>Pezizomycotina</taxon>
        <taxon>Sordariomycetes</taxon>
        <taxon>Hypocreomycetidae</taxon>
        <taxon>Glomerellales</taxon>
        <taxon>Glomerellaceae</taxon>
        <taxon>Colletotrichum</taxon>
        <taxon>Colletotrichum truncatum species complex</taxon>
    </lineage>
</organism>
<proteinExistence type="predicted"/>
<comment type="caution">
    <text evidence="1">The sequence shown here is derived from an EMBL/GenBank/DDBJ whole genome shotgun (WGS) entry which is preliminary data.</text>
</comment>
<keyword evidence="2" id="KW-1185">Reference proteome</keyword>
<evidence type="ECO:0000313" key="2">
    <source>
        <dbReference type="Proteomes" id="UP000805649"/>
    </source>
</evidence>
<sequence length="743" mass="83023">MENDALPVTATRKRKRNPIACSSCRARKSRCDGARPSCSACIEQTITCVYAVNSGANTALVPKQYLEHVENRLADVEEAISRLKEFIPTAVLEDRQHVIYSHGVSSRRNHPSESSFTENSLHAEEGSTHIVSPDATDGVGTIEFTNDGTWTYFGPTSNIAFTRNIRRTLNHLQRTSSRKVRHPEVRPPREAQQHNLAVSRSHSPIDDSFDSRRLETPSEACHLPPNVEVSRLIRQFFSDTGLLFPYVHEESFLKAYVQFQSIGMNNARRSWLALLNMILAMATSTTSTKKLGLSHRQAISETYYQRAKALSMGQMMCRASVEAVQVMLLMSLYLQGSQRSVQTWAIHGLAVKAAMELGLHSEISLQRFDPLERETRIRTWYGCIVLDRTLSMTFGRPPIIPQSYVRTNLPSHSFHQLSGVGELRWSGEEESTLFWNKSIALYGVTAAVIDELYENNIGSGTTIPIANVLSTVIHISQRLATWQTSLPTSMQLVDRSEILEVVDNPLSLKFRVILTLRYHNLHILSHRPILDRCLQIIHEHPHTDQGSAPLKQGWYFSKEACLQSAESIIRLVEACKVSIDANPAVSFLGAWWFSLYFTFNAALVVIAIKLIDESLSPLSPEPACANASSRVDDILRNAVTCISRLDRQNPMVEKCSNFVAALIFLVQSLSVPEKASGCPMTVPSDFTSTNIEPSSSGVQNDTGDEFSSLMDFLPPNLYTISGVDAPFAVSELMNDFVTEDLFW</sequence>
<dbReference type="EMBL" id="VUJX02000007">
    <property type="protein sequence ID" value="KAL0933654.1"/>
    <property type="molecule type" value="Genomic_DNA"/>
</dbReference>
<gene>
    <name evidence="1" type="ORF">CTRU02_210453</name>
</gene>
<evidence type="ECO:0000313" key="1">
    <source>
        <dbReference type="EMBL" id="KAL0933654.1"/>
    </source>
</evidence>
<dbReference type="Proteomes" id="UP000805649">
    <property type="component" value="Unassembled WGS sequence"/>
</dbReference>
<protein>
    <submittedName>
        <fullName evidence="1">Fungal specific transcription factor domain-containing protein</fullName>
    </submittedName>
</protein>
<reference evidence="1 2" key="1">
    <citation type="journal article" date="2020" name="Phytopathology">
        <title>Genome Sequence Resources of Colletotrichum truncatum, C. plurivorum, C. musicola, and C. sojae: Four Species Pathogenic to Soybean (Glycine max).</title>
        <authorList>
            <person name="Rogerio F."/>
            <person name="Boufleur T.R."/>
            <person name="Ciampi-Guillardi M."/>
            <person name="Sukno S.A."/>
            <person name="Thon M.R."/>
            <person name="Massola Junior N.S."/>
            <person name="Baroncelli R."/>
        </authorList>
    </citation>
    <scope>NUCLEOTIDE SEQUENCE [LARGE SCALE GENOMIC DNA]</scope>
    <source>
        <strain evidence="1 2">CMES1059</strain>
    </source>
</reference>
<accession>A0ACC3YP15</accession>
<name>A0ACC3YP15_COLTU</name>